<accession>A0A1S1LGH4</accession>
<evidence type="ECO:0000313" key="2">
    <source>
        <dbReference type="Proteomes" id="UP000180043"/>
    </source>
</evidence>
<name>A0A1S1LGH4_MYCCH</name>
<comment type="caution">
    <text evidence="1">The sequence shown here is derived from an EMBL/GenBank/DDBJ whole genome shotgun (WGS) entry which is preliminary data.</text>
</comment>
<dbReference type="AlphaFoldDB" id="A0A1S1LGH4"/>
<proteinExistence type="predicted"/>
<dbReference type="Gene3D" id="1.10.1070.20">
    <property type="match status" value="1"/>
</dbReference>
<evidence type="ECO:0000313" key="1">
    <source>
        <dbReference type="EMBL" id="OHU52316.1"/>
    </source>
</evidence>
<dbReference type="RefSeq" id="WP_070947596.1">
    <property type="nucleotide sequence ID" value="NZ_MLIQ01000021.1"/>
</dbReference>
<dbReference type="EMBL" id="MLIQ01000021">
    <property type="protein sequence ID" value="OHU52316.1"/>
    <property type="molecule type" value="Genomic_DNA"/>
</dbReference>
<organism evidence="1 2">
    <name type="scientific">Mycobacteroides chelonae</name>
    <name type="common">Mycobacterium chelonae</name>
    <dbReference type="NCBI Taxonomy" id="1774"/>
    <lineage>
        <taxon>Bacteria</taxon>
        <taxon>Bacillati</taxon>
        <taxon>Actinomycetota</taxon>
        <taxon>Actinomycetes</taxon>
        <taxon>Mycobacteriales</taxon>
        <taxon>Mycobacteriaceae</taxon>
        <taxon>Mycobacteroides</taxon>
    </lineage>
</organism>
<reference evidence="1 2" key="1">
    <citation type="submission" date="2016-10" db="EMBL/GenBank/DDBJ databases">
        <title>Evaluation of Human, Veterinary and Environmental Mycobacterium chelonae Isolates by Core Genome Phylogenomic Analysis, Targeted Gene Comparison, and Anti-microbial Susceptibility Patterns: A Tale of Mistaken Identities.</title>
        <authorList>
            <person name="Fogelson S.B."/>
            <person name="Camus A.C."/>
            <person name="Lorenz W."/>
            <person name="Vasireddy R."/>
            <person name="Vasireddy S."/>
            <person name="Smith T."/>
            <person name="Brown-Elliott B.A."/>
            <person name="Wallace R.J.Jr."/>
            <person name="Hasan N.A."/>
            <person name="Reischl U."/>
            <person name="Sanchez S."/>
        </authorList>
    </citation>
    <scope>NUCLEOTIDE SEQUENCE [LARGE SCALE GENOMIC DNA]</scope>
    <source>
        <strain evidence="1 2">15515</strain>
    </source>
</reference>
<sequence length="306" mass="34227">MPASLFEVWEVSAWEVYSDETEGQEEKWWLIDPVTLRRWLFKPPVVKNGVQQGEDWAERVSTELACALGVPCARVELGVRDGRRGSMSLDLQPPGWDLQSGKLLMADADPDYQSQIKGRAGHSLERIAAALTVCDPPPSPVIPGDFGAFDVFAGYMVLDAWIANRDRHDDNWAILLPPPDSPDRLRLSDSYDQSSSLGYNVRETECTARLGRAGGVEQWARKGTAHRFEHDLTIGPPTLVEHAIAALQMCRPLVRRFWLDKLEAVSNDDAAAVLDRVPELSDPCRTFALEVLKINRERLINASRDI</sequence>
<protein>
    <recommendedName>
        <fullName evidence="3">HipA-like C-terminal domain-containing protein</fullName>
    </recommendedName>
</protein>
<evidence type="ECO:0008006" key="3">
    <source>
        <dbReference type="Google" id="ProtNLM"/>
    </source>
</evidence>
<dbReference type="Proteomes" id="UP000180043">
    <property type="component" value="Unassembled WGS sequence"/>
</dbReference>
<gene>
    <name evidence="1" type="ORF">BKG82_18795</name>
</gene>